<dbReference type="PANTHER" id="PTHR43507:SF20">
    <property type="entry name" value="NADH-UBIQUINONE OXIDOREDUCTASE CHAIN 4"/>
    <property type="match status" value="1"/>
</dbReference>
<dbReference type="InterPro" id="IPR001750">
    <property type="entry name" value="ND/Mrp_TM"/>
</dbReference>
<evidence type="ECO:0000256" key="2">
    <source>
        <dbReference type="ARBA" id="ARBA00004225"/>
    </source>
</evidence>
<evidence type="ECO:0000256" key="9">
    <source>
        <dbReference type="ARBA" id="ARBA00022967"/>
    </source>
</evidence>
<reference evidence="19" key="1">
    <citation type="submission" date="2022-04" db="EMBL/GenBank/DDBJ databases">
        <title>Independent Mitochondrial genome fragmentation occurred three times in Menoponidae chewing lice and once in Laemobothriidae chewing lice.</title>
        <authorList>
            <person name="Dong Y."/>
            <person name="Shao R."/>
        </authorList>
    </citation>
    <scope>NUCLEOTIDE SEQUENCE</scope>
</reference>
<feature type="transmembrane region" description="Helical" evidence="17">
    <location>
        <begin position="135"/>
        <end position="155"/>
    </location>
</feature>
<feature type="transmembrane region" description="Helical" evidence="17">
    <location>
        <begin position="328"/>
        <end position="348"/>
    </location>
</feature>
<evidence type="ECO:0000256" key="6">
    <source>
        <dbReference type="ARBA" id="ARBA00022448"/>
    </source>
</evidence>
<evidence type="ECO:0000313" key="19">
    <source>
        <dbReference type="EMBL" id="WIM51572.1"/>
    </source>
</evidence>
<keyword evidence="12 17" id="KW-0520">NAD</keyword>
<evidence type="ECO:0000256" key="15">
    <source>
        <dbReference type="ARBA" id="ARBA00023136"/>
    </source>
</evidence>
<evidence type="ECO:0000256" key="17">
    <source>
        <dbReference type="RuleBase" id="RU003297"/>
    </source>
</evidence>
<keyword evidence="8 17" id="KW-0812">Transmembrane</keyword>
<feature type="transmembrane region" description="Helical" evidence="17">
    <location>
        <begin position="53"/>
        <end position="72"/>
    </location>
</feature>
<feature type="transmembrane region" description="Helical" evidence="17">
    <location>
        <begin position="12"/>
        <end position="33"/>
    </location>
</feature>
<dbReference type="PANTHER" id="PTHR43507">
    <property type="entry name" value="NADH-UBIQUINONE OXIDOREDUCTASE CHAIN 4"/>
    <property type="match status" value="1"/>
</dbReference>
<feature type="transmembrane region" description="Helical" evidence="17">
    <location>
        <begin position="235"/>
        <end position="257"/>
    </location>
</feature>
<evidence type="ECO:0000256" key="4">
    <source>
        <dbReference type="ARBA" id="ARBA00012944"/>
    </source>
</evidence>
<dbReference type="GO" id="GO:0015990">
    <property type="term" value="P:electron transport coupled proton transport"/>
    <property type="evidence" value="ECO:0007669"/>
    <property type="project" value="TreeGrafter"/>
</dbReference>
<feature type="transmembrane region" description="Helical" evidence="17">
    <location>
        <begin position="414"/>
        <end position="433"/>
    </location>
</feature>
<evidence type="ECO:0000256" key="10">
    <source>
        <dbReference type="ARBA" id="ARBA00022982"/>
    </source>
</evidence>
<feature type="transmembrane region" description="Helical" evidence="17">
    <location>
        <begin position="209"/>
        <end position="229"/>
    </location>
</feature>
<keyword evidence="15 17" id="KW-0472">Membrane</keyword>
<keyword evidence="13 17" id="KW-0830">Ubiquinone</keyword>
<accession>A0A9Y1YSA1</accession>
<feature type="transmembrane region" description="Helical" evidence="17">
    <location>
        <begin position="107"/>
        <end position="128"/>
    </location>
</feature>
<feature type="transmembrane region" description="Helical" evidence="17">
    <location>
        <begin position="175"/>
        <end position="197"/>
    </location>
</feature>
<evidence type="ECO:0000256" key="8">
    <source>
        <dbReference type="ARBA" id="ARBA00022692"/>
    </source>
</evidence>
<comment type="subcellular location">
    <subcellularLocation>
        <location evidence="2 17">Mitochondrion membrane</location>
        <topology evidence="2 17">Multi-pass membrane protein</topology>
    </subcellularLocation>
</comment>
<evidence type="ECO:0000256" key="5">
    <source>
        <dbReference type="ARBA" id="ARBA00021006"/>
    </source>
</evidence>
<geneLocation type="mitochondrion" evidence="19"/>
<feature type="transmembrane region" description="Helical" evidence="17">
    <location>
        <begin position="368"/>
        <end position="394"/>
    </location>
</feature>
<feature type="domain" description="NADH:quinone oxidoreductase/Mrp antiporter transmembrane" evidence="18">
    <location>
        <begin position="103"/>
        <end position="375"/>
    </location>
</feature>
<dbReference type="GO" id="GO:0042773">
    <property type="term" value="P:ATP synthesis coupled electron transport"/>
    <property type="evidence" value="ECO:0007669"/>
    <property type="project" value="InterPro"/>
</dbReference>
<evidence type="ECO:0000256" key="7">
    <source>
        <dbReference type="ARBA" id="ARBA00022660"/>
    </source>
</evidence>
<keyword evidence="7 17" id="KW-0679">Respiratory chain</keyword>
<dbReference type="PRINTS" id="PR01437">
    <property type="entry name" value="NUOXDRDTASE4"/>
</dbReference>
<dbReference type="GO" id="GO:0048039">
    <property type="term" value="F:ubiquinone binding"/>
    <property type="evidence" value="ECO:0007669"/>
    <property type="project" value="TreeGrafter"/>
</dbReference>
<sequence>MILLSLFLLPCFKLCEVLLGELILMTVVITVNYSFFSWDMPHMISLSLFYDKMSFFLVLVTFWITVLMLHTFGGYKKKPFKMQSGILIVCLLMCILTFLFFSLNCIMFFSFFEASVIPILLLILGWGYQPERVEALLNLLFFTVIPSMPFLVFILMYNPMWVISLTPESLGVGEFAFFMVFTMFLVKVPLFFTHFWLPKAHVEAPVSGSMVLAAILLKMGGYGIIRFLPMVPFSYSYYLIMSVSGVGMVITCLFCFLTPDLKSVVAYASVSHMNFMVMGMLTEKITSMYGSVILMLAHALCSSGMFYMCDVMYKRSGSRSLLFNKASIISSPMISFWWMMLCVYNMAFPLTPGNLSEMLLGVALVKNLSQLVLLLMILYFLFSAYYSMFIFYMVNHGSMKSEFLIWPLTMKEKFVLICHLMPCMMLVIMGLLVY</sequence>
<dbReference type="InterPro" id="IPR003918">
    <property type="entry name" value="NADH_UbQ_OxRdtase"/>
</dbReference>
<dbReference type="GO" id="GO:0008137">
    <property type="term" value="F:NADH dehydrogenase (ubiquinone) activity"/>
    <property type="evidence" value="ECO:0007669"/>
    <property type="project" value="UniProtKB-UniRule"/>
</dbReference>
<evidence type="ECO:0000256" key="13">
    <source>
        <dbReference type="ARBA" id="ARBA00023075"/>
    </source>
</evidence>
<proteinExistence type="inferred from homology"/>
<comment type="function">
    <text evidence="17">Core subunit of the mitochondrial membrane respiratory chain NADH dehydrogenase (Complex I) which catalyzes electron transfer from NADH through the respiratory chain, using ubiquinone as an electron acceptor. Essential for the catalytic activity and assembly of complex I.</text>
</comment>
<keyword evidence="6 17" id="KW-0813">Transport</keyword>
<comment type="similarity">
    <text evidence="3 17">Belongs to the complex I subunit 4 family.</text>
</comment>
<dbReference type="AlphaFoldDB" id="A0A9Y1YSA1"/>
<evidence type="ECO:0000256" key="1">
    <source>
        <dbReference type="ARBA" id="ARBA00003257"/>
    </source>
</evidence>
<dbReference type="EC" id="7.1.1.2" evidence="4 17"/>
<keyword evidence="10 17" id="KW-0249">Electron transport</keyword>
<keyword evidence="11 17" id="KW-1133">Transmembrane helix</keyword>
<evidence type="ECO:0000256" key="3">
    <source>
        <dbReference type="ARBA" id="ARBA00009025"/>
    </source>
</evidence>
<comment type="function">
    <text evidence="1">Core subunit of the mitochondrial membrane respiratory chain NADH dehydrogenase (Complex I) that is believed to belong to the minimal assembly required for catalysis. Complex I functions in the transfer of electrons from NADH to the respiratory chain. The immediate electron acceptor for the enzyme is believed to be ubiquinone.</text>
</comment>
<feature type="transmembrane region" description="Helical" evidence="17">
    <location>
        <begin position="264"/>
        <end position="282"/>
    </location>
</feature>
<feature type="transmembrane region" description="Helical" evidence="17">
    <location>
        <begin position="288"/>
        <end position="307"/>
    </location>
</feature>
<keyword evidence="14 17" id="KW-0496">Mitochondrion</keyword>
<gene>
    <name evidence="19" type="primary">nad4</name>
</gene>
<dbReference type="Pfam" id="PF00361">
    <property type="entry name" value="Proton_antipo_M"/>
    <property type="match status" value="1"/>
</dbReference>
<organism evidence="19">
    <name type="scientific">Franciscoloa roseicapillae</name>
    <dbReference type="NCBI Taxonomy" id="2965268"/>
    <lineage>
        <taxon>Eukaryota</taxon>
        <taxon>Metazoa</taxon>
        <taxon>Ecdysozoa</taxon>
        <taxon>Arthropoda</taxon>
        <taxon>Hexapoda</taxon>
        <taxon>Insecta</taxon>
        <taxon>Pterygota</taxon>
        <taxon>Neoptera</taxon>
        <taxon>Paraneoptera</taxon>
        <taxon>Psocodea</taxon>
        <taxon>Troctomorpha</taxon>
        <taxon>Phthiraptera</taxon>
        <taxon>Amblycera</taxon>
        <taxon>Menoponidae</taxon>
        <taxon>Franciscoloa</taxon>
    </lineage>
</organism>
<evidence type="ECO:0000256" key="16">
    <source>
        <dbReference type="ARBA" id="ARBA00049551"/>
    </source>
</evidence>
<evidence type="ECO:0000256" key="14">
    <source>
        <dbReference type="ARBA" id="ARBA00023128"/>
    </source>
</evidence>
<dbReference type="GO" id="GO:0031966">
    <property type="term" value="C:mitochondrial membrane"/>
    <property type="evidence" value="ECO:0007669"/>
    <property type="project" value="UniProtKB-SubCell"/>
</dbReference>
<name>A0A9Y1YSA1_9NEOP</name>
<protein>
    <recommendedName>
        <fullName evidence="5 17">NADH-ubiquinone oxidoreductase chain 4</fullName>
        <ecNumber evidence="4 17">7.1.1.2</ecNumber>
    </recommendedName>
</protein>
<feature type="transmembrane region" description="Helical" evidence="17">
    <location>
        <begin position="84"/>
        <end position="101"/>
    </location>
</feature>
<comment type="catalytic activity">
    <reaction evidence="16 17">
        <text>a ubiquinone + NADH + 5 H(+)(in) = a ubiquinol + NAD(+) + 4 H(+)(out)</text>
        <dbReference type="Rhea" id="RHEA:29091"/>
        <dbReference type="Rhea" id="RHEA-COMP:9565"/>
        <dbReference type="Rhea" id="RHEA-COMP:9566"/>
        <dbReference type="ChEBI" id="CHEBI:15378"/>
        <dbReference type="ChEBI" id="CHEBI:16389"/>
        <dbReference type="ChEBI" id="CHEBI:17976"/>
        <dbReference type="ChEBI" id="CHEBI:57540"/>
        <dbReference type="ChEBI" id="CHEBI:57945"/>
        <dbReference type="EC" id="7.1.1.2"/>
    </reaction>
</comment>
<evidence type="ECO:0000256" key="12">
    <source>
        <dbReference type="ARBA" id="ARBA00023027"/>
    </source>
</evidence>
<dbReference type="EMBL" id="ON303708">
    <property type="protein sequence ID" value="WIM51572.1"/>
    <property type="molecule type" value="Genomic_DNA"/>
</dbReference>
<dbReference type="GO" id="GO:0003954">
    <property type="term" value="F:NADH dehydrogenase activity"/>
    <property type="evidence" value="ECO:0007669"/>
    <property type="project" value="TreeGrafter"/>
</dbReference>
<evidence type="ECO:0000259" key="18">
    <source>
        <dbReference type="Pfam" id="PF00361"/>
    </source>
</evidence>
<keyword evidence="9" id="KW-1278">Translocase</keyword>
<evidence type="ECO:0000256" key="11">
    <source>
        <dbReference type="ARBA" id="ARBA00022989"/>
    </source>
</evidence>